<name>A0A812WIC0_SYMPI</name>
<evidence type="ECO:0000259" key="2">
    <source>
        <dbReference type="Pfam" id="PF03914"/>
    </source>
</evidence>
<keyword evidence="4" id="KW-1185">Reference proteome</keyword>
<dbReference type="Pfam" id="PF03914">
    <property type="entry name" value="CBF"/>
    <property type="match status" value="1"/>
</dbReference>
<protein>
    <recommendedName>
        <fullName evidence="2">CCAAT-binding factor domain-containing protein</fullName>
    </recommendedName>
</protein>
<accession>A0A812WIC0</accession>
<dbReference type="OrthoDB" id="10263185at2759"/>
<dbReference type="EMBL" id="CAJNIZ010043921">
    <property type="protein sequence ID" value="CAE7672943.1"/>
    <property type="molecule type" value="Genomic_DNA"/>
</dbReference>
<proteinExistence type="inferred from homology"/>
<evidence type="ECO:0000256" key="1">
    <source>
        <dbReference type="ARBA" id="ARBA00007797"/>
    </source>
</evidence>
<dbReference type="AlphaFoldDB" id="A0A812WIC0"/>
<reference evidence="3" key="1">
    <citation type="submission" date="2021-02" db="EMBL/GenBank/DDBJ databases">
        <authorList>
            <person name="Dougan E. K."/>
            <person name="Rhodes N."/>
            <person name="Thang M."/>
            <person name="Chan C."/>
        </authorList>
    </citation>
    <scope>NUCLEOTIDE SEQUENCE</scope>
</reference>
<feature type="domain" description="CCAAT-binding factor" evidence="2">
    <location>
        <begin position="3"/>
        <end position="43"/>
    </location>
</feature>
<sequence length="126" mass="13981">MNGEDPFDSDADLNQATEQVANSSLWEIQLLFRHHLPAVSTLAKLFEKPFFKPTSRKLDPEIFLDQTVAKAYEQALKSADRQVSKLKARGAKCPVAFRVEDDPLVLRVSGWVAALSTGQRRIGAGL</sequence>
<evidence type="ECO:0000313" key="4">
    <source>
        <dbReference type="Proteomes" id="UP000649617"/>
    </source>
</evidence>
<dbReference type="GO" id="GO:0005634">
    <property type="term" value="C:nucleus"/>
    <property type="evidence" value="ECO:0007669"/>
    <property type="project" value="UniProtKB-ARBA"/>
</dbReference>
<gene>
    <name evidence="3" type="ORF">SPIL2461_LOCUS18598</name>
</gene>
<dbReference type="InterPro" id="IPR005612">
    <property type="entry name" value="CCAAT-binding_factor"/>
</dbReference>
<evidence type="ECO:0000313" key="3">
    <source>
        <dbReference type="EMBL" id="CAE7672943.1"/>
    </source>
</evidence>
<comment type="similarity">
    <text evidence="1">Belongs to the CBF/MAK21 family.</text>
</comment>
<organism evidence="3 4">
    <name type="scientific">Symbiodinium pilosum</name>
    <name type="common">Dinoflagellate</name>
    <dbReference type="NCBI Taxonomy" id="2952"/>
    <lineage>
        <taxon>Eukaryota</taxon>
        <taxon>Sar</taxon>
        <taxon>Alveolata</taxon>
        <taxon>Dinophyceae</taxon>
        <taxon>Suessiales</taxon>
        <taxon>Symbiodiniaceae</taxon>
        <taxon>Symbiodinium</taxon>
    </lineage>
</organism>
<comment type="caution">
    <text evidence="3">The sequence shown here is derived from an EMBL/GenBank/DDBJ whole genome shotgun (WGS) entry which is preliminary data.</text>
</comment>
<dbReference type="Proteomes" id="UP000649617">
    <property type="component" value="Unassembled WGS sequence"/>
</dbReference>